<feature type="domain" description="AAA+ ATPase" evidence="1">
    <location>
        <begin position="20"/>
        <end position="284"/>
    </location>
</feature>
<name>L8JZ29_9BACT</name>
<dbReference type="InterPro" id="IPR051055">
    <property type="entry name" value="PIF1_helicase"/>
</dbReference>
<dbReference type="CDD" id="cd18809">
    <property type="entry name" value="SF1_C_RecD"/>
    <property type="match status" value="1"/>
</dbReference>
<evidence type="ECO:0000313" key="3">
    <source>
        <dbReference type="Proteomes" id="UP000011135"/>
    </source>
</evidence>
<dbReference type="SUPFAM" id="SSF52540">
    <property type="entry name" value="P-loop containing nucleoside triphosphate hydrolases"/>
    <property type="match status" value="2"/>
</dbReference>
<keyword evidence="3" id="KW-1185">Reference proteome</keyword>
<evidence type="ECO:0000313" key="2">
    <source>
        <dbReference type="EMBL" id="ELR73433.1"/>
    </source>
</evidence>
<dbReference type="Gene3D" id="2.30.30.940">
    <property type="match status" value="1"/>
</dbReference>
<dbReference type="PATRIC" id="fig|1237149.3.peg.569"/>
<dbReference type="Pfam" id="PF14493">
    <property type="entry name" value="HTH_40"/>
    <property type="match status" value="1"/>
</dbReference>
<evidence type="ECO:0000259" key="1">
    <source>
        <dbReference type="SMART" id="SM00382"/>
    </source>
</evidence>
<dbReference type="OrthoDB" id="9763659at2"/>
<dbReference type="PANTHER" id="PTHR47642:SF7">
    <property type="entry name" value="ATP-DEPENDENT DNA HELICASE PIF1"/>
    <property type="match status" value="1"/>
</dbReference>
<dbReference type="InterPro" id="IPR010285">
    <property type="entry name" value="DNA_helicase_pif1-like_DEAD"/>
</dbReference>
<keyword evidence="2" id="KW-0347">Helicase</keyword>
<dbReference type="FunFam" id="3.40.50.300:FF:001498">
    <property type="entry name" value="ATP-dependent DNA helicase"/>
    <property type="match status" value="1"/>
</dbReference>
<dbReference type="STRING" id="1237149.C900_04285"/>
<dbReference type="GO" id="GO:0000723">
    <property type="term" value="P:telomere maintenance"/>
    <property type="evidence" value="ECO:0007669"/>
    <property type="project" value="InterPro"/>
</dbReference>
<dbReference type="SMART" id="SM00382">
    <property type="entry name" value="AAA"/>
    <property type="match status" value="1"/>
</dbReference>
<gene>
    <name evidence="2" type="ORF">C900_04285</name>
</gene>
<reference evidence="2 3" key="1">
    <citation type="submission" date="2012-12" db="EMBL/GenBank/DDBJ databases">
        <title>Genome assembly of Fulvivirga imtechensis AK7.</title>
        <authorList>
            <person name="Nupur N."/>
            <person name="Khatri I."/>
            <person name="Kumar R."/>
            <person name="Subramanian S."/>
            <person name="Pinnaka A."/>
        </authorList>
    </citation>
    <scope>NUCLEOTIDE SEQUENCE [LARGE SCALE GENOMIC DNA]</scope>
    <source>
        <strain evidence="2 3">AK7</strain>
    </source>
</reference>
<keyword evidence="2" id="KW-0378">Hydrolase</keyword>
<dbReference type="RefSeq" id="WP_009578014.1">
    <property type="nucleotide sequence ID" value="NZ_AMZN01000006.1"/>
</dbReference>
<dbReference type="InterPro" id="IPR029491">
    <property type="entry name" value="Helicase_HTH"/>
</dbReference>
<dbReference type="PANTHER" id="PTHR47642">
    <property type="entry name" value="ATP-DEPENDENT DNA HELICASE"/>
    <property type="match status" value="1"/>
</dbReference>
<dbReference type="Pfam" id="PF05970">
    <property type="entry name" value="PIF1"/>
    <property type="match status" value="1"/>
</dbReference>
<dbReference type="GO" id="GO:0006281">
    <property type="term" value="P:DNA repair"/>
    <property type="evidence" value="ECO:0007669"/>
    <property type="project" value="InterPro"/>
</dbReference>
<sequence length="745" mass="84577">MEHDPLNKNFEMAVQFVNQTGRHLFLTGKAGTGKTTFLKYIKENSPKKLAIVAPTGVAAINAGGVTIHSLFQLPFGIFSPASQPVEVHTTTNVHNKTSLLKHLRINKDKRKLIRGLDLLVIDEVSMVRADLLDAVDVVLRHIRHKPHLPFGGVQMLYIGDLFQLPPVMKDEDWRILKDHYRGSFFFHAHALRQSPPLYMELKKIYRQSDEAFISLLNNLRNDLITNKDIQLLQKYYHPDFKPERKGEYIILTTHNSKADVINQKELDAISDPLFTYEAQIDGTFNESALPAERQLKLKKGAQVMFIRNDKGESRRYYNGKIGTVSRLNKNEIYVTFPGEPGKFQVEKEIWENIRYTYNQEADEVEEQVIGSFSQFPLRLAWAITIHKSQGLTFNKAIIDAGASFAAGQVYVALSRLTSLDGLVLYSPITPDCISTDEEANAFSKTALDEPDMLRELKMAQRQYMYQMLLDGFDWNMLSVAIENFKNDLENRRIPVLKEAEAMANDLSIAIKRQEETAGKFTIQLQKLLSKAEKDGYQHICERVKAAEEYFCDQLQIELLAPLESHIVQVKKQPKVKKYLQDVVKLTNAFNAKKQQIEQLTKVTHGLINNVDPVKLLEEIRTSHKLNAMAMASKAKEEVSSKPLKGESHRLSLSMFKEGKSIEDIAQERNLSAGTIEGHLASFITSGQIDIEALVSKDKIAMIRQVIETVADESASQIKEKLGDEFTYGEIRAVLNYIKLLAANER</sequence>
<dbReference type="GO" id="GO:0003678">
    <property type="term" value="F:DNA helicase activity"/>
    <property type="evidence" value="ECO:0007669"/>
    <property type="project" value="InterPro"/>
</dbReference>
<accession>L8JZ29</accession>
<comment type="caution">
    <text evidence="2">The sequence shown here is derived from an EMBL/GenBank/DDBJ whole genome shotgun (WGS) entry which is preliminary data.</text>
</comment>
<organism evidence="2 3">
    <name type="scientific">Fulvivirga imtechensis AK7</name>
    <dbReference type="NCBI Taxonomy" id="1237149"/>
    <lineage>
        <taxon>Bacteria</taxon>
        <taxon>Pseudomonadati</taxon>
        <taxon>Bacteroidota</taxon>
        <taxon>Cytophagia</taxon>
        <taxon>Cytophagales</taxon>
        <taxon>Fulvivirgaceae</taxon>
        <taxon>Fulvivirga</taxon>
    </lineage>
</organism>
<dbReference type="EMBL" id="AMZN01000006">
    <property type="protein sequence ID" value="ELR73433.1"/>
    <property type="molecule type" value="Genomic_DNA"/>
</dbReference>
<proteinExistence type="predicted"/>
<dbReference type="InterPro" id="IPR003593">
    <property type="entry name" value="AAA+_ATPase"/>
</dbReference>
<keyword evidence="2" id="KW-0547">Nucleotide-binding</keyword>
<dbReference type="Proteomes" id="UP000011135">
    <property type="component" value="Unassembled WGS sequence"/>
</dbReference>
<keyword evidence="2" id="KW-0067">ATP-binding</keyword>
<dbReference type="Gene3D" id="1.10.10.1390">
    <property type="entry name" value="ATP-dependent DNA helicase RecQ"/>
    <property type="match status" value="1"/>
</dbReference>
<dbReference type="Gene3D" id="3.40.50.300">
    <property type="entry name" value="P-loop containing nucleotide triphosphate hydrolases"/>
    <property type="match status" value="1"/>
</dbReference>
<dbReference type="InterPro" id="IPR027417">
    <property type="entry name" value="P-loop_NTPase"/>
</dbReference>
<dbReference type="AlphaFoldDB" id="L8JZ29"/>
<protein>
    <submittedName>
        <fullName evidence="2">DNA repair and recombination protein, putative helicase</fullName>
    </submittedName>
</protein>
<dbReference type="eggNOG" id="COG0507">
    <property type="taxonomic scope" value="Bacteria"/>
</dbReference>